<dbReference type="Proteomes" id="UP001228044">
    <property type="component" value="Unassembled WGS sequence"/>
</dbReference>
<organism evidence="1 2">
    <name type="scientific">Roseateles violae</name>
    <dbReference type="NCBI Taxonomy" id="3058042"/>
    <lineage>
        <taxon>Bacteria</taxon>
        <taxon>Pseudomonadati</taxon>
        <taxon>Pseudomonadota</taxon>
        <taxon>Betaproteobacteria</taxon>
        <taxon>Burkholderiales</taxon>
        <taxon>Sphaerotilaceae</taxon>
        <taxon>Roseateles</taxon>
    </lineage>
</organism>
<protein>
    <submittedName>
        <fullName evidence="1">Uncharacterized protein</fullName>
    </submittedName>
</protein>
<accession>A0ABT8E053</accession>
<evidence type="ECO:0000313" key="2">
    <source>
        <dbReference type="Proteomes" id="UP001228044"/>
    </source>
</evidence>
<proteinExistence type="predicted"/>
<dbReference type="RefSeq" id="WP_290361532.1">
    <property type="nucleotide sequence ID" value="NZ_JAUHHC010000008.1"/>
</dbReference>
<sequence length="79" mass="8858">MDTWRGRLKAYLRAHGLIAAIAPSRIAVLPFNRPLAPSDRGVVLGWLICQREVVFVRIECCRAEWIADLQDMTPVGGLQ</sequence>
<gene>
    <name evidence="1" type="ORF">QWJ38_23290</name>
</gene>
<dbReference type="EMBL" id="JAUHHC010000008">
    <property type="protein sequence ID" value="MDN3923222.1"/>
    <property type="molecule type" value="Genomic_DNA"/>
</dbReference>
<evidence type="ECO:0000313" key="1">
    <source>
        <dbReference type="EMBL" id="MDN3923222.1"/>
    </source>
</evidence>
<reference evidence="1 2" key="1">
    <citation type="submission" date="2023-06" db="EMBL/GenBank/DDBJ databases">
        <title>Pelomonas sp. PFR6 16S ribosomal RNA gene Genome sequencing and assembly.</title>
        <authorList>
            <person name="Woo H."/>
        </authorList>
    </citation>
    <scope>NUCLEOTIDE SEQUENCE [LARGE SCALE GENOMIC DNA]</scope>
    <source>
        <strain evidence="1 2">PFR6</strain>
    </source>
</reference>
<name>A0ABT8E053_9BURK</name>
<keyword evidence="2" id="KW-1185">Reference proteome</keyword>
<comment type="caution">
    <text evidence="1">The sequence shown here is derived from an EMBL/GenBank/DDBJ whole genome shotgun (WGS) entry which is preliminary data.</text>
</comment>